<evidence type="ECO:0000313" key="1">
    <source>
        <dbReference type="EMBL" id="SMY34506.1"/>
    </source>
</evidence>
<organism evidence="1 2">
    <name type="scientific">Photobacterium andalusiense</name>
    <dbReference type="NCBI Taxonomy" id="2204296"/>
    <lineage>
        <taxon>Bacteria</taxon>
        <taxon>Pseudomonadati</taxon>
        <taxon>Pseudomonadota</taxon>
        <taxon>Gammaproteobacteria</taxon>
        <taxon>Vibrionales</taxon>
        <taxon>Vibrionaceae</taxon>
        <taxon>Photobacterium</taxon>
    </lineage>
</organism>
<proteinExistence type="predicted"/>
<dbReference type="RefSeq" id="WP_200817786.1">
    <property type="nucleotide sequence ID" value="NZ_FYAJ01000002.1"/>
</dbReference>
<dbReference type="Proteomes" id="UP000195719">
    <property type="component" value="Unassembled WGS sequence"/>
</dbReference>
<protein>
    <submittedName>
        <fullName evidence="1">Uncharacterized protein</fullName>
    </submittedName>
</protein>
<sequence length="99" mass="11222">MMTDRIKIIKINGEEHSDLKASIQDKSIYLMQSNVLIESNDLIQRSMSNGGEETFKVIDPGYNEKFHTIPAHYQMKVQKLGIPEAKKAILITSTAIMLE</sequence>
<evidence type="ECO:0000313" key="2">
    <source>
        <dbReference type="Proteomes" id="UP000195719"/>
    </source>
</evidence>
<accession>A0A1Y6MD78</accession>
<dbReference type="AlphaFoldDB" id="A0A1Y6MD78"/>
<reference evidence="2" key="1">
    <citation type="submission" date="2017-06" db="EMBL/GenBank/DDBJ databases">
        <authorList>
            <person name="Rodrigo-Torres L."/>
            <person name="Arahal R.D."/>
            <person name="Lucena T."/>
        </authorList>
    </citation>
    <scope>NUCLEOTIDE SEQUENCE [LARGE SCALE GENOMIC DNA]</scope>
    <source>
        <strain evidence="2">CECT 9192</strain>
    </source>
</reference>
<gene>
    <name evidence="1" type="ORF">PAND9192_01362</name>
</gene>
<name>A0A1Y6MD78_9GAMM</name>
<dbReference type="EMBL" id="FYAJ01000002">
    <property type="protein sequence ID" value="SMY34506.1"/>
    <property type="molecule type" value="Genomic_DNA"/>
</dbReference>
<keyword evidence="2" id="KW-1185">Reference proteome</keyword>